<dbReference type="InterPro" id="IPR050336">
    <property type="entry name" value="Chromosome_partition/occlusion"/>
</dbReference>
<dbReference type="InterPro" id="IPR003115">
    <property type="entry name" value="ParB_N"/>
</dbReference>
<sequence length="191" mass="20698">MTIQSVKLAKLVLSPINVRQAGEDFIEQLAADIAARGLIQNLIVTPAKKPRGTFAVIAGSRRLRALELLAQRGDIDAASYDVPVLVLSGSDALLSETSLAENFQKLAMNPADECRAFQHFMGTGGDIDGVARRFGITRRFVEGRLRLADLAEPIFTALAERRISLDIAKAPMATRATRARTRSGGLSPTRR</sequence>
<dbReference type="InterPro" id="IPR036086">
    <property type="entry name" value="ParB/Sulfiredoxin_sf"/>
</dbReference>
<feature type="domain" description="ParB-like N-terminal" evidence="1">
    <location>
        <begin position="4"/>
        <end position="103"/>
    </location>
</feature>
<dbReference type="PANTHER" id="PTHR33375:SF7">
    <property type="entry name" value="CHROMOSOME 2-PARTITIONING PROTEIN PARB-RELATED"/>
    <property type="match status" value="1"/>
</dbReference>
<comment type="caution">
    <text evidence="2">The sequence shown here is derived from an EMBL/GenBank/DDBJ whole genome shotgun (WGS) entry which is preliminary data.</text>
</comment>
<dbReference type="AlphaFoldDB" id="A0A2A2M1Z6"/>
<dbReference type="Proteomes" id="UP000218231">
    <property type="component" value="Unassembled WGS sequence"/>
</dbReference>
<gene>
    <name evidence="2" type="ORF">WR25_26461</name>
</gene>
<name>A0A2A2M1Z6_9BILA</name>
<dbReference type="GO" id="GO:0005694">
    <property type="term" value="C:chromosome"/>
    <property type="evidence" value="ECO:0007669"/>
    <property type="project" value="TreeGrafter"/>
</dbReference>
<evidence type="ECO:0000313" key="2">
    <source>
        <dbReference type="EMBL" id="PAV92478.1"/>
    </source>
</evidence>
<reference evidence="2 3" key="1">
    <citation type="journal article" date="2017" name="Curr. Biol.">
        <title>Genome architecture and evolution of a unichromosomal asexual nematode.</title>
        <authorList>
            <person name="Fradin H."/>
            <person name="Zegar C."/>
            <person name="Gutwein M."/>
            <person name="Lucas J."/>
            <person name="Kovtun M."/>
            <person name="Corcoran D."/>
            <person name="Baugh L.R."/>
            <person name="Kiontke K."/>
            <person name="Gunsalus K."/>
            <person name="Fitch D.H."/>
            <person name="Piano F."/>
        </authorList>
    </citation>
    <scope>NUCLEOTIDE SEQUENCE [LARGE SCALE GENOMIC DNA]</scope>
    <source>
        <strain evidence="2">PF1309</strain>
    </source>
</reference>
<dbReference type="Pfam" id="PF02195">
    <property type="entry name" value="ParB_N"/>
    <property type="match status" value="1"/>
</dbReference>
<dbReference type="Pfam" id="PF17762">
    <property type="entry name" value="HTH_ParB"/>
    <property type="match status" value="1"/>
</dbReference>
<dbReference type="InterPro" id="IPR041468">
    <property type="entry name" value="HTH_ParB/Spo0J"/>
</dbReference>
<dbReference type="PANTHER" id="PTHR33375">
    <property type="entry name" value="CHROMOSOME-PARTITIONING PROTEIN PARB-RELATED"/>
    <property type="match status" value="1"/>
</dbReference>
<dbReference type="SUPFAM" id="SSF110849">
    <property type="entry name" value="ParB/Sulfiredoxin"/>
    <property type="match status" value="1"/>
</dbReference>
<dbReference type="CDD" id="cd16406">
    <property type="entry name" value="ParB_N_like"/>
    <property type="match status" value="1"/>
</dbReference>
<dbReference type="Gene3D" id="3.90.1530.30">
    <property type="match status" value="1"/>
</dbReference>
<dbReference type="SUPFAM" id="SSF109709">
    <property type="entry name" value="KorB DNA-binding domain-like"/>
    <property type="match status" value="1"/>
</dbReference>
<dbReference type="Gene3D" id="1.10.10.2830">
    <property type="match status" value="1"/>
</dbReference>
<protein>
    <recommendedName>
        <fullName evidence="1">ParB-like N-terminal domain-containing protein</fullName>
    </recommendedName>
</protein>
<dbReference type="OrthoDB" id="10432784at2759"/>
<proteinExistence type="predicted"/>
<dbReference type="EMBL" id="LIAE01006183">
    <property type="protein sequence ID" value="PAV92478.1"/>
    <property type="molecule type" value="Genomic_DNA"/>
</dbReference>
<dbReference type="SMART" id="SM00470">
    <property type="entry name" value="ParB"/>
    <property type="match status" value="1"/>
</dbReference>
<evidence type="ECO:0000313" key="3">
    <source>
        <dbReference type="Proteomes" id="UP000218231"/>
    </source>
</evidence>
<keyword evidence="3" id="KW-1185">Reference proteome</keyword>
<organism evidence="2 3">
    <name type="scientific">Diploscapter pachys</name>
    <dbReference type="NCBI Taxonomy" id="2018661"/>
    <lineage>
        <taxon>Eukaryota</taxon>
        <taxon>Metazoa</taxon>
        <taxon>Ecdysozoa</taxon>
        <taxon>Nematoda</taxon>
        <taxon>Chromadorea</taxon>
        <taxon>Rhabditida</taxon>
        <taxon>Rhabditina</taxon>
        <taxon>Rhabditomorpha</taxon>
        <taxon>Rhabditoidea</taxon>
        <taxon>Rhabditidae</taxon>
        <taxon>Diploscapter</taxon>
    </lineage>
</organism>
<dbReference type="GO" id="GO:0007059">
    <property type="term" value="P:chromosome segregation"/>
    <property type="evidence" value="ECO:0007669"/>
    <property type="project" value="TreeGrafter"/>
</dbReference>
<evidence type="ECO:0000259" key="1">
    <source>
        <dbReference type="SMART" id="SM00470"/>
    </source>
</evidence>
<accession>A0A2A2M1Z6</accession>